<comment type="caution">
    <text evidence="2">The sequence shown here is derived from an EMBL/GenBank/DDBJ whole genome shotgun (WGS) entry which is preliminary data.</text>
</comment>
<dbReference type="AlphaFoldDB" id="A0A2P6NA47"/>
<protein>
    <submittedName>
        <fullName evidence="2">Uncharacterized protein</fullName>
    </submittedName>
</protein>
<evidence type="ECO:0000313" key="3">
    <source>
        <dbReference type="Proteomes" id="UP000241769"/>
    </source>
</evidence>
<keyword evidence="3" id="KW-1185">Reference proteome</keyword>
<reference evidence="2 3" key="1">
    <citation type="journal article" date="2018" name="Genome Biol. Evol.">
        <title>Multiple Roots of Fruiting Body Formation in Amoebozoa.</title>
        <authorList>
            <person name="Hillmann F."/>
            <person name="Forbes G."/>
            <person name="Novohradska S."/>
            <person name="Ferling I."/>
            <person name="Riege K."/>
            <person name="Groth M."/>
            <person name="Westermann M."/>
            <person name="Marz M."/>
            <person name="Spaller T."/>
            <person name="Winckler T."/>
            <person name="Schaap P."/>
            <person name="Glockner G."/>
        </authorList>
    </citation>
    <scope>NUCLEOTIDE SEQUENCE [LARGE SCALE GENOMIC DNA]</scope>
    <source>
        <strain evidence="2 3">Jena</strain>
    </source>
</reference>
<dbReference type="EMBL" id="MDYQ01000137">
    <property type="protein sequence ID" value="PRP80836.1"/>
    <property type="molecule type" value="Genomic_DNA"/>
</dbReference>
<proteinExistence type="predicted"/>
<evidence type="ECO:0000313" key="2">
    <source>
        <dbReference type="EMBL" id="PRP80836.1"/>
    </source>
</evidence>
<feature type="compositionally biased region" description="Low complexity" evidence="1">
    <location>
        <begin position="120"/>
        <end position="132"/>
    </location>
</feature>
<sequence>MSDPRLTVFTWYSKGRFRDKHIITSTLTLTDHDARHTHTWETWPTIYTTINGTTTPKTKPATTAIQPTIVREEGVREQKDFIARRPTTRRSPPPREGKYVSAAKVSKKDSHHSPDTKACSSSSTITSTRSTRSTSIPVLHARSISHLELLVENRLLQTLHYFAKNGMAIILPIEPRLLTSSDSRSVAASVILWGRSDVLALLPETFLKIS</sequence>
<feature type="compositionally biased region" description="Basic and acidic residues" evidence="1">
    <location>
        <begin position="106"/>
        <end position="115"/>
    </location>
</feature>
<organism evidence="2 3">
    <name type="scientific">Planoprotostelium fungivorum</name>
    <dbReference type="NCBI Taxonomy" id="1890364"/>
    <lineage>
        <taxon>Eukaryota</taxon>
        <taxon>Amoebozoa</taxon>
        <taxon>Evosea</taxon>
        <taxon>Variosea</taxon>
        <taxon>Cavosteliida</taxon>
        <taxon>Cavosteliaceae</taxon>
        <taxon>Planoprotostelium</taxon>
    </lineage>
</organism>
<dbReference type="InParanoid" id="A0A2P6NA47"/>
<dbReference type="Proteomes" id="UP000241769">
    <property type="component" value="Unassembled WGS sequence"/>
</dbReference>
<feature type="region of interest" description="Disordered" evidence="1">
    <location>
        <begin position="76"/>
        <end position="132"/>
    </location>
</feature>
<accession>A0A2P6NA47</accession>
<evidence type="ECO:0000256" key="1">
    <source>
        <dbReference type="SAM" id="MobiDB-lite"/>
    </source>
</evidence>
<name>A0A2P6NA47_9EUKA</name>
<gene>
    <name evidence="2" type="ORF">PROFUN_11251</name>
</gene>